<feature type="transmembrane region" description="Helical" evidence="1">
    <location>
        <begin position="132"/>
        <end position="153"/>
    </location>
</feature>
<gene>
    <name evidence="3" type="primary">20342187</name>
    <name evidence="2" type="ORF">GGTG_01729</name>
</gene>
<reference evidence="2" key="2">
    <citation type="submission" date="2010-07" db="EMBL/GenBank/DDBJ databases">
        <authorList>
            <consortium name="The Broad Institute Genome Sequencing Platform"/>
            <consortium name="Broad Institute Genome Sequencing Center for Infectious Disease"/>
            <person name="Ma L.-J."/>
            <person name="Dead R."/>
            <person name="Young S."/>
            <person name="Zeng Q."/>
            <person name="Koehrsen M."/>
            <person name="Alvarado L."/>
            <person name="Berlin A."/>
            <person name="Chapman S.B."/>
            <person name="Chen Z."/>
            <person name="Freedman E."/>
            <person name="Gellesch M."/>
            <person name="Goldberg J."/>
            <person name="Griggs A."/>
            <person name="Gujja S."/>
            <person name="Heilman E.R."/>
            <person name="Heiman D."/>
            <person name="Hepburn T."/>
            <person name="Howarth C."/>
            <person name="Jen D."/>
            <person name="Larson L."/>
            <person name="Mehta T."/>
            <person name="Neiman D."/>
            <person name="Pearson M."/>
            <person name="Roberts A."/>
            <person name="Saif S."/>
            <person name="Shea T."/>
            <person name="Shenoy N."/>
            <person name="Sisk P."/>
            <person name="Stolte C."/>
            <person name="Sykes S."/>
            <person name="Walk T."/>
            <person name="White J."/>
            <person name="Yandava C."/>
            <person name="Haas B."/>
            <person name="Nusbaum C."/>
            <person name="Birren B."/>
        </authorList>
    </citation>
    <scope>NUCLEOTIDE SEQUENCE</scope>
    <source>
        <strain evidence="2">R3-111a-1</strain>
    </source>
</reference>
<evidence type="ECO:0000313" key="3">
    <source>
        <dbReference type="EnsemblFungi" id="EJT81754"/>
    </source>
</evidence>
<evidence type="ECO:0000313" key="2">
    <source>
        <dbReference type="EMBL" id="EJT81754.1"/>
    </source>
</evidence>
<keyword evidence="1" id="KW-0472">Membrane</keyword>
<dbReference type="EnsemblFungi" id="EJT81754">
    <property type="protein sequence ID" value="EJT81754"/>
    <property type="gene ID" value="GGTG_01729"/>
</dbReference>
<name>J8UWG0_GAET3</name>
<evidence type="ECO:0000313" key="4">
    <source>
        <dbReference type="Proteomes" id="UP000006039"/>
    </source>
</evidence>
<organism evidence="2">
    <name type="scientific">Gaeumannomyces tritici (strain R3-111a-1)</name>
    <name type="common">Wheat and barley take-all root rot fungus</name>
    <name type="synonym">Gaeumannomyces graminis var. tritici</name>
    <dbReference type="NCBI Taxonomy" id="644352"/>
    <lineage>
        <taxon>Eukaryota</taxon>
        <taxon>Fungi</taxon>
        <taxon>Dikarya</taxon>
        <taxon>Ascomycota</taxon>
        <taxon>Pezizomycotina</taxon>
        <taxon>Sordariomycetes</taxon>
        <taxon>Sordariomycetidae</taxon>
        <taxon>Magnaporthales</taxon>
        <taxon>Magnaporthaceae</taxon>
        <taxon>Gaeumannomyces</taxon>
    </lineage>
</organism>
<dbReference type="RefSeq" id="XP_009217763.1">
    <property type="nucleotide sequence ID" value="XM_009219499.1"/>
</dbReference>
<reference evidence="4" key="1">
    <citation type="submission" date="2010-07" db="EMBL/GenBank/DDBJ databases">
        <title>The genome sequence of Gaeumannomyces graminis var. tritici strain R3-111a-1.</title>
        <authorList>
            <consortium name="The Broad Institute Genome Sequencing Platform"/>
            <person name="Ma L.-J."/>
            <person name="Dead R."/>
            <person name="Young S."/>
            <person name="Zeng Q."/>
            <person name="Koehrsen M."/>
            <person name="Alvarado L."/>
            <person name="Berlin A."/>
            <person name="Chapman S.B."/>
            <person name="Chen Z."/>
            <person name="Freedman E."/>
            <person name="Gellesch M."/>
            <person name="Goldberg J."/>
            <person name="Griggs A."/>
            <person name="Gujja S."/>
            <person name="Heilman E.R."/>
            <person name="Heiman D."/>
            <person name="Hepburn T."/>
            <person name="Howarth C."/>
            <person name="Jen D."/>
            <person name="Larson L."/>
            <person name="Mehta T."/>
            <person name="Neiman D."/>
            <person name="Pearson M."/>
            <person name="Roberts A."/>
            <person name="Saif S."/>
            <person name="Shea T."/>
            <person name="Shenoy N."/>
            <person name="Sisk P."/>
            <person name="Stolte C."/>
            <person name="Sykes S."/>
            <person name="Walk T."/>
            <person name="White J."/>
            <person name="Yandava C."/>
            <person name="Haas B."/>
            <person name="Nusbaum C."/>
            <person name="Birren B."/>
        </authorList>
    </citation>
    <scope>NUCLEOTIDE SEQUENCE [LARGE SCALE GENOMIC DNA]</scope>
    <source>
        <strain evidence="4">R3-111a-1</strain>
    </source>
</reference>
<accession>J8UWG0</accession>
<feature type="transmembrane region" description="Helical" evidence="1">
    <location>
        <begin position="56"/>
        <end position="75"/>
    </location>
</feature>
<dbReference type="EMBL" id="GL385395">
    <property type="protein sequence ID" value="EJT81754.1"/>
    <property type="molecule type" value="Genomic_DNA"/>
</dbReference>
<dbReference type="STRING" id="644352.J8UWG0"/>
<keyword evidence="1" id="KW-0812">Transmembrane</keyword>
<reference evidence="2" key="3">
    <citation type="submission" date="2010-09" db="EMBL/GenBank/DDBJ databases">
        <title>Annotation of Gaeumannomyces graminis var. tritici R3-111a-1.</title>
        <authorList>
            <consortium name="The Broad Institute Genome Sequencing Platform"/>
            <person name="Ma L.-J."/>
            <person name="Dead R."/>
            <person name="Young S.K."/>
            <person name="Zeng Q."/>
            <person name="Gargeya S."/>
            <person name="Fitzgerald M."/>
            <person name="Haas B."/>
            <person name="Abouelleil A."/>
            <person name="Alvarado L."/>
            <person name="Arachchi H.M."/>
            <person name="Berlin A."/>
            <person name="Brown A."/>
            <person name="Chapman S.B."/>
            <person name="Chen Z."/>
            <person name="Dunbar C."/>
            <person name="Freedman E."/>
            <person name="Gearin G."/>
            <person name="Gellesch M."/>
            <person name="Goldberg J."/>
            <person name="Griggs A."/>
            <person name="Gujja S."/>
            <person name="Heiman D."/>
            <person name="Howarth C."/>
            <person name="Larson L."/>
            <person name="Lui A."/>
            <person name="MacDonald P.J.P."/>
            <person name="Mehta T."/>
            <person name="Montmayeur A."/>
            <person name="Murphy C."/>
            <person name="Neiman D."/>
            <person name="Pearson M."/>
            <person name="Priest M."/>
            <person name="Roberts A."/>
            <person name="Saif S."/>
            <person name="Shea T."/>
            <person name="Shenoy N."/>
            <person name="Sisk P."/>
            <person name="Stolte C."/>
            <person name="Sykes S."/>
            <person name="Yandava C."/>
            <person name="Wortman J."/>
            <person name="Nusbaum C."/>
            <person name="Birren B."/>
        </authorList>
    </citation>
    <scope>NUCLEOTIDE SEQUENCE</scope>
    <source>
        <strain evidence="2">R3-111a-1</strain>
    </source>
</reference>
<keyword evidence="4" id="KW-1185">Reference proteome</keyword>
<feature type="non-terminal residue" evidence="2">
    <location>
        <position position="177"/>
    </location>
</feature>
<reference evidence="3" key="4">
    <citation type="journal article" date="2015" name="G3 (Bethesda)">
        <title>Genome sequences of three phytopathogenic species of the Magnaporthaceae family of fungi.</title>
        <authorList>
            <person name="Okagaki L.H."/>
            <person name="Nunes C.C."/>
            <person name="Sailsbery J."/>
            <person name="Clay B."/>
            <person name="Brown D."/>
            <person name="John T."/>
            <person name="Oh Y."/>
            <person name="Young N."/>
            <person name="Fitzgerald M."/>
            <person name="Haas B.J."/>
            <person name="Zeng Q."/>
            <person name="Young S."/>
            <person name="Adiconis X."/>
            <person name="Fan L."/>
            <person name="Levin J.Z."/>
            <person name="Mitchell T.K."/>
            <person name="Okubara P.A."/>
            <person name="Farman M.L."/>
            <person name="Kohn L.M."/>
            <person name="Birren B."/>
            <person name="Ma L.-J."/>
            <person name="Dean R.A."/>
        </authorList>
    </citation>
    <scope>NUCLEOTIDE SEQUENCE</scope>
    <source>
        <strain evidence="3">R3-111a-1</strain>
    </source>
</reference>
<keyword evidence="1" id="KW-1133">Transmembrane helix</keyword>
<protein>
    <submittedName>
        <fullName evidence="2 3">Uncharacterized protein</fullName>
    </submittedName>
</protein>
<dbReference type="Proteomes" id="UP000006039">
    <property type="component" value="Unassembled WGS sequence"/>
</dbReference>
<reference evidence="3" key="5">
    <citation type="submission" date="2018-04" db="UniProtKB">
        <authorList>
            <consortium name="EnsemblFungi"/>
        </authorList>
    </citation>
    <scope>IDENTIFICATION</scope>
    <source>
        <strain evidence="3">R3-111a-1</strain>
    </source>
</reference>
<evidence type="ECO:0000256" key="1">
    <source>
        <dbReference type="SAM" id="Phobius"/>
    </source>
</evidence>
<sequence>SNFALNALLDNGLTFVTRKLFGRYSIKRFSFLDSLANAKLNFGKLFKKLRYRFKQLLVNGIILIYLITKIAVTKYRTFRIIIFKKRQTDKILIIALLKIDNFPQRERVADIYIKRKKGNVRFGGKFIKIKSVAAAFVARFTLFFGGSFFAAAVKARRGVISKTLAGILKSCKRKKAR</sequence>
<dbReference type="AlphaFoldDB" id="J8UWG0"/>
<dbReference type="GeneID" id="20342187"/>
<dbReference type="VEuPathDB" id="FungiDB:GGTG_01729"/>
<proteinExistence type="predicted"/>